<feature type="compositionally biased region" description="Polar residues" evidence="1">
    <location>
        <begin position="1"/>
        <end position="28"/>
    </location>
</feature>
<dbReference type="Proteomes" id="UP000816034">
    <property type="component" value="Unassembled WGS sequence"/>
</dbReference>
<keyword evidence="3" id="KW-1185">Reference proteome</keyword>
<evidence type="ECO:0000256" key="1">
    <source>
        <dbReference type="SAM" id="MobiDB-lite"/>
    </source>
</evidence>
<feature type="compositionally biased region" description="Low complexity" evidence="1">
    <location>
        <begin position="260"/>
        <end position="277"/>
    </location>
</feature>
<dbReference type="EMBL" id="PYSW02000021">
    <property type="protein sequence ID" value="KAG2383374.1"/>
    <property type="molecule type" value="Genomic_DNA"/>
</dbReference>
<gene>
    <name evidence="2" type="ORF">C9374_004711</name>
</gene>
<feature type="compositionally biased region" description="Low complexity" evidence="1">
    <location>
        <begin position="29"/>
        <end position="45"/>
    </location>
</feature>
<name>A0AA88KIZ0_NAELO</name>
<sequence length="618" mass="67557">MGNNSSSVGPTLSPTPSKKSLLNCSSQPSGLVSKKSSFSSQSVSSNGEIKSSSGKTNDNKSQKSNTSLATTRSNEQANKSYKQTTSRFTDRIARLSASKSKAIMNDERNSFEFSDTTSEDSEEHDELTMIHRNNITQSHDDFSKDFKMASLRETIGFLKKKPKKPRNNLLISTASIPSLDNPLSSSTSSLSSETTLRKSRLPPQAPNSPKHSNTIHPISFNDSLIDVVEDDFDQSWLDQPKSALFLRPATGSSRTGQVPTSSTLSISSPTSKTSLLNTTTSNTAAELTSEDISSLSDSISSSLPSLQSSLLSSTGPTSPSSNFTNNSSTLSKYSTFAQQEETLRVKEKKEVLSQKLSRSKITQVFKSKRLIPSTDPNNDFVLSGSLELGKMFSKAKSNISFINNLTQSLDSFSLKTKLTDAFKEFTGSSPSKDLVTNDGLSFSDYFPADDSVLIPSVADKGPTSSSMNDRLSSVNIDRLIDVVQPSSKPTPTVPKAQPNAILNTAVPTSQNKTHPRVTKSSTSTNKGYYMDFCGITSNVMEIIKDCEEWSDSSHIKSPFQIEISEPINKAETFHLPPRQDDFENRFLTIPDLKTLKTNHHSLTKEENLFDKRVVMSSP</sequence>
<feature type="region of interest" description="Disordered" evidence="1">
    <location>
        <begin position="1"/>
        <end position="86"/>
    </location>
</feature>
<dbReference type="AlphaFoldDB" id="A0AA88KIZ0"/>
<feature type="compositionally biased region" description="Low complexity" evidence="1">
    <location>
        <begin position="183"/>
        <end position="194"/>
    </location>
</feature>
<feature type="region of interest" description="Disordered" evidence="1">
    <location>
        <begin position="176"/>
        <end position="216"/>
    </location>
</feature>
<accession>A0AA88KIZ0</accession>
<feature type="compositionally biased region" description="Polar residues" evidence="1">
    <location>
        <begin position="207"/>
        <end position="216"/>
    </location>
</feature>
<organism evidence="2 3">
    <name type="scientific">Naegleria lovaniensis</name>
    <name type="common">Amoeba</name>
    <dbReference type="NCBI Taxonomy" id="51637"/>
    <lineage>
        <taxon>Eukaryota</taxon>
        <taxon>Discoba</taxon>
        <taxon>Heterolobosea</taxon>
        <taxon>Tetramitia</taxon>
        <taxon>Eutetramitia</taxon>
        <taxon>Vahlkampfiidae</taxon>
        <taxon>Naegleria</taxon>
    </lineage>
</organism>
<dbReference type="RefSeq" id="XP_044549053.1">
    <property type="nucleotide sequence ID" value="XM_044694381.1"/>
</dbReference>
<proteinExistence type="predicted"/>
<evidence type="ECO:0000313" key="3">
    <source>
        <dbReference type="Proteomes" id="UP000816034"/>
    </source>
</evidence>
<comment type="caution">
    <text evidence="2">The sequence shown here is derived from an EMBL/GenBank/DDBJ whole genome shotgun (WGS) entry which is preliminary data.</text>
</comment>
<reference evidence="2 3" key="1">
    <citation type="journal article" date="2018" name="BMC Genomics">
        <title>The genome of Naegleria lovaniensis, the basis for a comparative approach to unravel pathogenicity factors of the human pathogenic amoeba N. fowleri.</title>
        <authorList>
            <person name="Liechti N."/>
            <person name="Schurch N."/>
            <person name="Bruggmann R."/>
            <person name="Wittwer M."/>
        </authorList>
    </citation>
    <scope>NUCLEOTIDE SEQUENCE [LARGE SCALE GENOMIC DNA]</scope>
    <source>
        <strain evidence="2 3">ATCC 30569</strain>
    </source>
</reference>
<dbReference type="GeneID" id="68097166"/>
<protein>
    <submittedName>
        <fullName evidence="2">Uncharacterized protein</fullName>
    </submittedName>
</protein>
<evidence type="ECO:0000313" key="2">
    <source>
        <dbReference type="EMBL" id="KAG2383374.1"/>
    </source>
</evidence>
<feature type="region of interest" description="Disordered" evidence="1">
    <location>
        <begin position="248"/>
        <end position="277"/>
    </location>
</feature>
<feature type="compositionally biased region" description="Polar residues" evidence="1">
    <location>
        <begin position="46"/>
        <end position="56"/>
    </location>
</feature>
<feature type="compositionally biased region" description="Polar residues" evidence="1">
    <location>
        <begin position="250"/>
        <end position="259"/>
    </location>
</feature>
<feature type="compositionally biased region" description="Polar residues" evidence="1">
    <location>
        <begin position="62"/>
        <end position="86"/>
    </location>
</feature>